<keyword evidence="2" id="KW-1185">Reference proteome</keyword>
<gene>
    <name evidence="1" type="ORF">MW7_003520</name>
</gene>
<name>A0ACD3SSY7_9BURK</name>
<dbReference type="EMBL" id="AKCV02000011">
    <property type="protein sequence ID" value="TMS59263.1"/>
    <property type="molecule type" value="Genomic_DNA"/>
</dbReference>
<organism evidence="1 2">
    <name type="scientific">Imbroritus primus</name>
    <dbReference type="NCBI Taxonomy" id="3058603"/>
    <lineage>
        <taxon>Bacteria</taxon>
        <taxon>Pseudomonadati</taxon>
        <taxon>Pseudomonadota</taxon>
        <taxon>Betaproteobacteria</taxon>
        <taxon>Burkholderiales</taxon>
        <taxon>Burkholderiaceae</taxon>
        <taxon>Imbroritus</taxon>
    </lineage>
</organism>
<comment type="caution">
    <text evidence="1">The sequence shown here is derived from an EMBL/GenBank/DDBJ whole genome shotgun (WGS) entry which is preliminary data.</text>
</comment>
<evidence type="ECO:0000313" key="2">
    <source>
        <dbReference type="Proteomes" id="UP000004277"/>
    </source>
</evidence>
<protein>
    <submittedName>
        <fullName evidence="1">Carbonate dehydratase</fullName>
    </submittedName>
</protein>
<proteinExistence type="predicted"/>
<accession>A0ACD3SSY7</accession>
<dbReference type="Proteomes" id="UP000004277">
    <property type="component" value="Unassembled WGS sequence"/>
</dbReference>
<evidence type="ECO:0000313" key="1">
    <source>
        <dbReference type="EMBL" id="TMS59263.1"/>
    </source>
</evidence>
<sequence length="252" mass="27697">MGKLDHLLQKNRDWAAEVTARDPAFFERLAAQQAPEYFWVGCSDSRVPANSIIDLPPGEVFVHRNVANMVKHADMNGLTAMQFAVDVLKVKHIIICGHYGCGGVKAVLMGERHGLVDNWLAQLYVIQDKYHALLGACESEQARHDLLCELNVIEQVANACQSTVVQSAWRRGQDLSVHGWIYGIHNGLIRDLDVSQDTPANPEASAYLGNYLGKAVTATGKALLTARENDIVTRATIRTSSPDYMWGSVDGA</sequence>
<reference evidence="1" key="1">
    <citation type="submission" date="2019-05" db="EMBL/GenBank/DDBJ databases">
        <title>Revised genome assembly of Burkholderiaceae (previously Ralstonia) sp. PBA.</title>
        <authorList>
            <person name="Gan H.M."/>
        </authorList>
    </citation>
    <scope>NUCLEOTIDE SEQUENCE</scope>
    <source>
        <strain evidence="1">PBA</strain>
    </source>
</reference>